<evidence type="ECO:0000313" key="1">
    <source>
        <dbReference type="EMBL" id="MBX8632792.1"/>
    </source>
</evidence>
<dbReference type="InterPro" id="IPR017438">
    <property type="entry name" value="ATP-NAD_kinase_N"/>
</dbReference>
<dbReference type="Pfam" id="PF20143">
    <property type="entry name" value="NAD_kinase_C"/>
    <property type="match status" value="1"/>
</dbReference>
<dbReference type="PANTHER" id="PTHR20275">
    <property type="entry name" value="NAD KINASE"/>
    <property type="match status" value="1"/>
</dbReference>
<dbReference type="GO" id="GO:0019674">
    <property type="term" value="P:NAD+ metabolic process"/>
    <property type="evidence" value="ECO:0007669"/>
    <property type="project" value="InterPro"/>
</dbReference>
<protein>
    <submittedName>
        <fullName evidence="1">NAD(+)/NADH kinase</fullName>
    </submittedName>
</protein>
<organism evidence="1 2">
    <name type="scientific">Candidatus Sysuiplasma superficiale</name>
    <dbReference type="NCBI Taxonomy" id="2823368"/>
    <lineage>
        <taxon>Archaea</taxon>
        <taxon>Methanobacteriati</taxon>
        <taxon>Thermoplasmatota</taxon>
        <taxon>Thermoplasmata</taxon>
        <taxon>Candidatus Sysuiplasmatales</taxon>
        <taxon>Candidatus Sysuiplasmataceae</taxon>
        <taxon>Candidatus Sysuiplasma</taxon>
    </lineage>
</organism>
<dbReference type="Proteomes" id="UP000716004">
    <property type="component" value="Unassembled WGS sequence"/>
</dbReference>
<dbReference type="Gene3D" id="2.60.200.30">
    <property type="entry name" value="Probable inorganic polyphosphate/atp-NAD kinase, domain 2"/>
    <property type="match status" value="1"/>
</dbReference>
<proteinExistence type="predicted"/>
<keyword evidence="1" id="KW-0808">Transferase</keyword>
<comment type="caution">
    <text evidence="1">The sequence shown here is derived from an EMBL/GenBank/DDBJ whole genome shotgun (WGS) entry which is preliminary data.</text>
</comment>
<sequence>MKITIICKKYYKEIHELEKAFEMSRNGDICIAIGGDGTFVKAAREFNGPILAIRGDESNSAGYYSDISIRDISLVVKKLKKKQYTIENLGNKIELSFKGKRYYAVNEVLLHNWREEVYFSVYYKDDHKEKAIYPYIMAGDGMLVTSEVGSTAYNRSAGGPVILSPKLLCATFLNVDGPYTNSIIVSPDKKIGARIEKYGGVLRYDGIDAGSIKKGESFEVSLSKKELRVVRLDGVREDIAVKLARIIKGKMRKPEGIEY</sequence>
<dbReference type="PANTHER" id="PTHR20275:SF0">
    <property type="entry name" value="NAD KINASE"/>
    <property type="match status" value="1"/>
</dbReference>
<keyword evidence="1" id="KW-0418">Kinase</keyword>
<dbReference type="InterPro" id="IPR016064">
    <property type="entry name" value="NAD/diacylglycerol_kinase_sf"/>
</dbReference>
<gene>
    <name evidence="1" type="ORF">J9259_09830</name>
</gene>
<dbReference type="EMBL" id="JAGVSJ010000071">
    <property type="protein sequence ID" value="MBX8632792.1"/>
    <property type="molecule type" value="Genomic_DNA"/>
</dbReference>
<dbReference type="InterPro" id="IPR017437">
    <property type="entry name" value="ATP-NAD_kinase_PpnK-typ_C"/>
</dbReference>
<dbReference type="GO" id="GO:0003951">
    <property type="term" value="F:NAD+ kinase activity"/>
    <property type="evidence" value="ECO:0007669"/>
    <property type="project" value="InterPro"/>
</dbReference>
<name>A0A8J7YLH4_9ARCH</name>
<dbReference type="Gene3D" id="3.40.50.10330">
    <property type="entry name" value="Probable inorganic polyphosphate/atp-NAD kinase, domain 1"/>
    <property type="match status" value="1"/>
</dbReference>
<dbReference type="GO" id="GO:0006741">
    <property type="term" value="P:NADP+ biosynthetic process"/>
    <property type="evidence" value="ECO:0007669"/>
    <property type="project" value="TreeGrafter"/>
</dbReference>
<reference evidence="1" key="1">
    <citation type="submission" date="2021-04" db="EMBL/GenBank/DDBJ databases">
        <title>Genomic insights into ecological role and evolution of a novel Thermoplasmata order Candidatus Sysuiplasmatales.</title>
        <authorList>
            <person name="Yuan Y."/>
        </authorList>
    </citation>
    <scope>NUCLEOTIDE SEQUENCE</scope>
    <source>
        <strain evidence="1">YP2-bin.285</strain>
    </source>
</reference>
<dbReference type="SUPFAM" id="SSF111331">
    <property type="entry name" value="NAD kinase/diacylglycerol kinase-like"/>
    <property type="match status" value="1"/>
</dbReference>
<accession>A0A8J7YLH4</accession>
<evidence type="ECO:0000313" key="2">
    <source>
        <dbReference type="Proteomes" id="UP000716004"/>
    </source>
</evidence>
<dbReference type="AlphaFoldDB" id="A0A8J7YLH4"/>